<dbReference type="EMBL" id="CM037153">
    <property type="protein sequence ID" value="KAH7858119.1"/>
    <property type="molecule type" value="Genomic_DNA"/>
</dbReference>
<comment type="caution">
    <text evidence="1">The sequence shown here is derived from an EMBL/GenBank/DDBJ whole genome shotgun (WGS) entry which is preliminary data.</text>
</comment>
<dbReference type="Proteomes" id="UP000828048">
    <property type="component" value="Chromosome 3"/>
</dbReference>
<reference evidence="1 2" key="1">
    <citation type="journal article" date="2021" name="Hortic Res">
        <title>High-quality reference genome and annotation aids understanding of berry development for evergreen blueberry (Vaccinium darrowii).</title>
        <authorList>
            <person name="Yu J."/>
            <person name="Hulse-Kemp A.M."/>
            <person name="Babiker E."/>
            <person name="Staton M."/>
        </authorList>
    </citation>
    <scope>NUCLEOTIDE SEQUENCE [LARGE SCALE GENOMIC DNA]</scope>
    <source>
        <strain evidence="2">cv. NJ 8807/NJ 8810</strain>
        <tissue evidence="1">Young leaf</tissue>
    </source>
</reference>
<name>A0ACB7YXV9_9ERIC</name>
<organism evidence="1 2">
    <name type="scientific">Vaccinium darrowii</name>
    <dbReference type="NCBI Taxonomy" id="229202"/>
    <lineage>
        <taxon>Eukaryota</taxon>
        <taxon>Viridiplantae</taxon>
        <taxon>Streptophyta</taxon>
        <taxon>Embryophyta</taxon>
        <taxon>Tracheophyta</taxon>
        <taxon>Spermatophyta</taxon>
        <taxon>Magnoliopsida</taxon>
        <taxon>eudicotyledons</taxon>
        <taxon>Gunneridae</taxon>
        <taxon>Pentapetalae</taxon>
        <taxon>asterids</taxon>
        <taxon>Ericales</taxon>
        <taxon>Ericaceae</taxon>
        <taxon>Vaccinioideae</taxon>
        <taxon>Vaccinieae</taxon>
        <taxon>Vaccinium</taxon>
    </lineage>
</organism>
<sequence length="328" mass="36621">MPTMANTRLRFKRVAEAFESSGSEHSPDNSVDLSDLVQSFFERERREEREIKNIHGEVDLLQNETNGAEPNDDQEKNDGSESESKELLSGLLFGDAGECDDDDDDDGVKERIRVEVERASLDAGDGPERPGCKRRVMTLLREKGFDAGLCKSKWKQNGRVPSGSYEYVDVYIAGGTRYIIELSLPGEFTIARPTPNYTSLLQTFPRIFVGKVGELKQIVRLMCNEIKVSMKSADMHVPPWRRHAYMQAKWFGFYKRTTNEVVGKASSDKDVGCGKSSDKDVGSGEKRWVGFVPLAGVSYNCREGLGRKGGVKMGKLAMEFNGNGVYCE</sequence>
<protein>
    <submittedName>
        <fullName evidence="1">Uncharacterized protein</fullName>
    </submittedName>
</protein>
<proteinExistence type="predicted"/>
<gene>
    <name evidence="1" type="ORF">Vadar_020176</name>
</gene>
<evidence type="ECO:0000313" key="1">
    <source>
        <dbReference type="EMBL" id="KAH7858119.1"/>
    </source>
</evidence>
<evidence type="ECO:0000313" key="2">
    <source>
        <dbReference type="Proteomes" id="UP000828048"/>
    </source>
</evidence>
<accession>A0ACB7YXV9</accession>
<keyword evidence="2" id="KW-1185">Reference proteome</keyword>